<evidence type="ECO:0000259" key="2">
    <source>
        <dbReference type="SMART" id="SM00989"/>
    </source>
</evidence>
<keyword evidence="4" id="KW-1185">Reference proteome</keyword>
<dbReference type="Gene3D" id="3.30.450.40">
    <property type="match status" value="1"/>
</dbReference>
<evidence type="ECO:0000256" key="1">
    <source>
        <dbReference type="ARBA" id="ARBA00006754"/>
    </source>
</evidence>
<dbReference type="Pfam" id="PF02830">
    <property type="entry name" value="V4R"/>
    <property type="match status" value="1"/>
</dbReference>
<dbReference type="PANTHER" id="PTHR33744:SF1">
    <property type="entry name" value="DNA-BINDING TRANSCRIPTIONAL ACTIVATOR ADER"/>
    <property type="match status" value="1"/>
</dbReference>
<name>R4KJA7_9FIRM</name>
<dbReference type="InterPro" id="IPR041522">
    <property type="entry name" value="CdaR_GGDEF"/>
</dbReference>
<dbReference type="InterPro" id="IPR051448">
    <property type="entry name" value="CdaR-like_regulators"/>
</dbReference>
<proteinExistence type="inferred from homology"/>
<dbReference type="Pfam" id="PF13556">
    <property type="entry name" value="HTH_30"/>
    <property type="match status" value="1"/>
</dbReference>
<dbReference type="SUPFAM" id="SSF111126">
    <property type="entry name" value="Ligand-binding domain in the NO signalling and Golgi transport"/>
    <property type="match status" value="1"/>
</dbReference>
<protein>
    <submittedName>
        <fullName evidence="3">Sugar diacid utilization regulator</fullName>
    </submittedName>
</protein>
<dbReference type="AlphaFoldDB" id="R4KJA7"/>
<reference evidence="3 4" key="1">
    <citation type="submission" date="2012-01" db="EMBL/GenBank/DDBJ databases">
        <title>Complete sequence of Desulfotomaculum gibsoniae DSM 7213.</title>
        <authorList>
            <consortium name="US DOE Joint Genome Institute"/>
            <person name="Lucas S."/>
            <person name="Han J."/>
            <person name="Lapidus A."/>
            <person name="Cheng J.-F."/>
            <person name="Goodwin L."/>
            <person name="Pitluck S."/>
            <person name="Peters L."/>
            <person name="Ovchinnikova G."/>
            <person name="Teshima H."/>
            <person name="Detter J.C."/>
            <person name="Han C."/>
            <person name="Tapia R."/>
            <person name="Land M."/>
            <person name="Hauser L."/>
            <person name="Kyrpides N."/>
            <person name="Ivanova N."/>
            <person name="Pagani I."/>
            <person name="Parshina S."/>
            <person name="Plugge C."/>
            <person name="Muyzer G."/>
            <person name="Kuever J."/>
            <person name="Ivanova A."/>
            <person name="Nazina T."/>
            <person name="Klenk H.-P."/>
            <person name="Brambilla E."/>
            <person name="Spring S."/>
            <person name="Stams A.F."/>
            <person name="Woyke T."/>
        </authorList>
    </citation>
    <scope>NUCLEOTIDE SEQUENCE [LARGE SCALE GENOMIC DNA]</scope>
    <source>
        <strain evidence="3 4">DSM 7213</strain>
    </source>
</reference>
<comment type="similarity">
    <text evidence="1">Belongs to the CdaR family.</text>
</comment>
<evidence type="ECO:0000313" key="3">
    <source>
        <dbReference type="EMBL" id="AGL03298.1"/>
    </source>
</evidence>
<feature type="domain" description="4-vinyl reductase 4VR" evidence="2">
    <location>
        <begin position="115"/>
        <end position="177"/>
    </location>
</feature>
<dbReference type="KEGG" id="dgi:Desgi_4022"/>
<dbReference type="RefSeq" id="WP_006523795.1">
    <property type="nucleotide sequence ID" value="NC_021184.1"/>
</dbReference>
<evidence type="ECO:0000313" key="4">
    <source>
        <dbReference type="Proteomes" id="UP000013520"/>
    </source>
</evidence>
<dbReference type="eggNOG" id="COG1719">
    <property type="taxonomic scope" value="Bacteria"/>
</dbReference>
<dbReference type="Pfam" id="PF17853">
    <property type="entry name" value="GGDEF_2"/>
    <property type="match status" value="1"/>
</dbReference>
<dbReference type="InterPro" id="IPR025736">
    <property type="entry name" value="PucR_C-HTH_dom"/>
</dbReference>
<dbReference type="PANTHER" id="PTHR33744">
    <property type="entry name" value="CARBOHYDRATE DIACID REGULATOR"/>
    <property type="match status" value="1"/>
</dbReference>
<dbReference type="HOGENOM" id="CLU_026900_0_0_9"/>
<dbReference type="InterPro" id="IPR029016">
    <property type="entry name" value="GAF-like_dom_sf"/>
</dbReference>
<dbReference type="STRING" id="767817.Desgi_4022"/>
<dbReference type="SMART" id="SM00989">
    <property type="entry name" value="V4R"/>
    <property type="match status" value="1"/>
</dbReference>
<gene>
    <name evidence="3" type="ORF">Desgi_4022</name>
</gene>
<dbReference type="Gene3D" id="3.30.1380.20">
    <property type="entry name" value="Trafficking protein particle complex subunit 3"/>
    <property type="match status" value="1"/>
</dbReference>
<sequence>MKSFNFQDLIEFKPEQGEISFEKSRVVLLQAIALVKLKQELIRSLGKDMARGVLTRFGYRCGYHDSKIVKSHYGDEIKFIGLGPIMYHWKGIGRVVIDSELQFGPNSGHYLLKGRWENNHEAEHYIKDYGISKYPVCWISTGYASGFASGFTGQDIICIEKNCLGKGDDNCSWEMRSVGSWGEMANDYVGDFKSEFNFKDLQTMLAEERSIDIHRRMTKLVLWGKGIEAIAQTLHEIVDSNVIIMDKFYNIIATGGSGSFSKDERFLIKKQMQNFYIEKRLKTLWIQDEYRLNMTRINYMAGNGVTQTWIASPIAGGSALWGFVLVHEVKELSEIKIMAMEHACTLCSLELLKQGSALEVELRLKGDVLNDLFFLSGNEKDVTMRAIKLGCDLTRPHRLMIVDLTTKEHQDNEDDVVDIIKSGVGSVVERLFLNSVVGIRGNRILILLGLNESTDKQESVTERVAELVKEWVMQNTGYHSVNITWGRVCLDFTDYKKSFEEAWKAADIMKCLGKKNISMGFEQLGLYGVLWESTNRARLEELALSKLGILKQYDYMHNGNLINTLEQFLINNCNFSETAKAVFIHPNTLKYRLRKIEELAKIDLSTEEDRFHCQFGLRLLKILSL</sequence>
<dbReference type="eggNOG" id="COG3835">
    <property type="taxonomic scope" value="Bacteria"/>
</dbReference>
<dbReference type="InterPro" id="IPR004096">
    <property type="entry name" value="V4R"/>
</dbReference>
<organism evidence="3 4">
    <name type="scientific">Desulfoscipio gibsoniae DSM 7213</name>
    <dbReference type="NCBI Taxonomy" id="767817"/>
    <lineage>
        <taxon>Bacteria</taxon>
        <taxon>Bacillati</taxon>
        <taxon>Bacillota</taxon>
        <taxon>Clostridia</taxon>
        <taxon>Eubacteriales</taxon>
        <taxon>Desulfallaceae</taxon>
        <taxon>Desulfoscipio</taxon>
    </lineage>
</organism>
<dbReference type="Proteomes" id="UP000013520">
    <property type="component" value="Chromosome"/>
</dbReference>
<dbReference type="InterPro" id="IPR042070">
    <property type="entry name" value="PucR_C-HTH_sf"/>
</dbReference>
<dbReference type="Gene3D" id="1.10.10.2840">
    <property type="entry name" value="PucR C-terminal helix-turn-helix domain"/>
    <property type="match status" value="1"/>
</dbReference>
<accession>R4KJA7</accession>
<dbReference type="OrthoDB" id="143422at2"/>
<dbReference type="Pfam" id="PF06505">
    <property type="entry name" value="XylR_N"/>
    <property type="match status" value="1"/>
</dbReference>
<dbReference type="EMBL" id="CP003273">
    <property type="protein sequence ID" value="AGL03298.1"/>
    <property type="molecule type" value="Genomic_DNA"/>
</dbReference>
<dbReference type="InterPro" id="IPR010523">
    <property type="entry name" value="XylR_N"/>
</dbReference>
<dbReference type="InterPro" id="IPR024096">
    <property type="entry name" value="NO_sig/Golgi_transp_ligand-bd"/>
</dbReference>